<evidence type="ECO:0000313" key="2">
    <source>
        <dbReference type="EMBL" id="EFR87891.1"/>
    </source>
</evidence>
<keyword evidence="1" id="KW-0732">Signal</keyword>
<evidence type="ECO:0000256" key="1">
    <source>
        <dbReference type="SAM" id="SignalP"/>
    </source>
</evidence>
<keyword evidence="3" id="KW-1185">Reference proteome</keyword>
<accession>A0ABP2JYF6</accession>
<dbReference type="EMBL" id="ADXF01000597">
    <property type="protein sequence ID" value="EFR87891.1"/>
    <property type="molecule type" value="Genomic_DNA"/>
</dbReference>
<name>A0ABP2JYF6_9LIST</name>
<feature type="chain" id="PRO_5047160921" evidence="1">
    <location>
        <begin position="31"/>
        <end position="50"/>
    </location>
</feature>
<dbReference type="Proteomes" id="UP000003412">
    <property type="component" value="Chromosome"/>
</dbReference>
<comment type="caution">
    <text evidence="2">The sequence shown here is derived from an EMBL/GenBank/DDBJ whole genome shotgun (WGS) entry which is preliminary data.</text>
</comment>
<sequence>MSMKTKLVKIGVCCAIVIVPVSQTTLPVFAAEQTGLKASQDNVNIPDAVF</sequence>
<gene>
    <name evidence="2" type="ORF">NT05LM_1532</name>
</gene>
<organism evidence="2 3">
    <name type="scientific">Listeria marthii FSL S4-120</name>
    <dbReference type="NCBI Taxonomy" id="702457"/>
    <lineage>
        <taxon>Bacteria</taxon>
        <taxon>Bacillati</taxon>
        <taxon>Bacillota</taxon>
        <taxon>Bacilli</taxon>
        <taxon>Bacillales</taxon>
        <taxon>Listeriaceae</taxon>
        <taxon>Listeria</taxon>
    </lineage>
</organism>
<evidence type="ECO:0000313" key="3">
    <source>
        <dbReference type="Proteomes" id="UP000003412"/>
    </source>
</evidence>
<feature type="signal peptide" evidence="1">
    <location>
        <begin position="1"/>
        <end position="30"/>
    </location>
</feature>
<protein>
    <submittedName>
        <fullName evidence="2">Uncharacterized protein</fullName>
    </submittedName>
</protein>
<reference evidence="2 3" key="1">
    <citation type="journal article" date="2010" name="Microbiol. Resour. Announc.">
        <title>Comparative genomics of the bacterial genus Listeria: Genome evolution is characterized by limited gene acquisition and limited gene loss.</title>
        <authorList>
            <person name="den Bakker H.C."/>
            <person name="Cummings C.A."/>
            <person name="Ferreira V."/>
            <person name="Vatta P."/>
            <person name="Orsi R.H."/>
            <person name="Degoricija L."/>
            <person name="Barker M."/>
            <person name="Petrauskene O."/>
            <person name="Furtado M.R."/>
            <person name="Wiedmann M."/>
        </authorList>
    </citation>
    <scope>NUCLEOTIDE SEQUENCE [LARGE SCALE GENOMIC DNA]</scope>
    <source>
        <strain evidence="2 3">FSL S4-120</strain>
    </source>
</reference>
<proteinExistence type="predicted"/>